<dbReference type="RefSeq" id="WP_231809358.1">
    <property type="nucleotide sequence ID" value="NZ_JAJOZG010000114.1"/>
</dbReference>
<reference evidence="1 2" key="1">
    <citation type="journal article" date="2022" name="Int. J. Syst. Evol. Microbiol.">
        <title>Pseudomonas petroselini sp. nov., a pathogen causing bacterial rot of parsley in Japan.</title>
        <authorList>
            <person name="Sawada H."/>
            <person name="Fujikawa T."/>
            <person name="Osada S."/>
            <person name="Satou M."/>
        </authorList>
    </citation>
    <scope>NUCLEOTIDE SEQUENCE [LARGE SCALE GENOMIC DNA]</scope>
    <source>
        <strain evidence="1 2">MAFF 311096</strain>
    </source>
</reference>
<accession>A0ABS8R0T1</accession>
<name>A0ABS8R0T1_9PSED</name>
<protein>
    <submittedName>
        <fullName evidence="1">Uncharacterized protein</fullName>
    </submittedName>
</protein>
<sequence length="171" mass="18947">MSKLGCKCGHVITDQTDSLPYKASLLRDEVENEFWEEVHRELKPLVEAAESGDKAAIAEKSGQFTPSLSATDGLQGRISSIYIHRMSTAYECQNCGRLWVQKDASERFVSYVPEEGAYAAILAVALVDAWRSGLSVRDRPKAAVAIGCIRPKGADRIRLHRSPVRDYLHAD</sequence>
<proteinExistence type="predicted"/>
<reference evidence="1 2" key="2">
    <citation type="journal article" date="2023" name="Plant Pathol.">
        <title>Dismantling and reorganizing Pseudomonas marginalis sensu#lato.</title>
        <authorList>
            <person name="Sawada H."/>
            <person name="Fujikawa T."/>
            <person name="Satou M."/>
        </authorList>
    </citation>
    <scope>NUCLEOTIDE SEQUENCE [LARGE SCALE GENOMIC DNA]</scope>
    <source>
        <strain evidence="1 2">MAFF 311096</strain>
    </source>
</reference>
<gene>
    <name evidence="1" type="ORF">LRQ20_22425</name>
</gene>
<evidence type="ECO:0000313" key="1">
    <source>
        <dbReference type="EMBL" id="MCD7041059.1"/>
    </source>
</evidence>
<organism evidence="1 2">
    <name type="scientific">Pseudomonas petroselini</name>
    <dbReference type="NCBI Taxonomy" id="2899822"/>
    <lineage>
        <taxon>Bacteria</taxon>
        <taxon>Pseudomonadati</taxon>
        <taxon>Pseudomonadota</taxon>
        <taxon>Gammaproteobacteria</taxon>
        <taxon>Pseudomonadales</taxon>
        <taxon>Pseudomonadaceae</taxon>
        <taxon>Pseudomonas</taxon>
    </lineage>
</organism>
<comment type="caution">
    <text evidence="1">The sequence shown here is derived from an EMBL/GenBank/DDBJ whole genome shotgun (WGS) entry which is preliminary data.</text>
</comment>
<dbReference type="EMBL" id="JAJOZI010000129">
    <property type="protein sequence ID" value="MCD7041059.1"/>
    <property type="molecule type" value="Genomic_DNA"/>
</dbReference>
<dbReference type="Proteomes" id="UP001154922">
    <property type="component" value="Unassembled WGS sequence"/>
</dbReference>
<keyword evidence="2" id="KW-1185">Reference proteome</keyword>
<evidence type="ECO:0000313" key="2">
    <source>
        <dbReference type="Proteomes" id="UP001154922"/>
    </source>
</evidence>